<accession>A0A8D8EXC1</accession>
<organism evidence="1">
    <name type="scientific">Culex pipiens</name>
    <name type="common">House mosquito</name>
    <dbReference type="NCBI Taxonomy" id="7175"/>
    <lineage>
        <taxon>Eukaryota</taxon>
        <taxon>Metazoa</taxon>
        <taxon>Ecdysozoa</taxon>
        <taxon>Arthropoda</taxon>
        <taxon>Hexapoda</taxon>
        <taxon>Insecta</taxon>
        <taxon>Pterygota</taxon>
        <taxon>Neoptera</taxon>
        <taxon>Endopterygota</taxon>
        <taxon>Diptera</taxon>
        <taxon>Nematocera</taxon>
        <taxon>Culicoidea</taxon>
        <taxon>Culicidae</taxon>
        <taxon>Culicinae</taxon>
        <taxon>Culicini</taxon>
        <taxon>Culex</taxon>
        <taxon>Culex</taxon>
    </lineage>
</organism>
<sequence length="143" mass="16198">MNFPSPAFTIGGLHGQIQRWWFRVSSMAARKAKSGRTFSIHYWCCILKARVNPGRCREGWTVGFELVGHNLDYFFNLMAIKKIVSRSSNFLAKNSKITHSTPIKFAARIVRPQPIASYHDLQAANDLVDCLTPHSYPNSSRNA</sequence>
<evidence type="ECO:0000313" key="1">
    <source>
        <dbReference type="EMBL" id="CAG6449159.1"/>
    </source>
</evidence>
<dbReference type="EMBL" id="HBUE01012463">
    <property type="protein sequence ID" value="CAG6449159.1"/>
    <property type="molecule type" value="Transcribed_RNA"/>
</dbReference>
<reference evidence="1" key="1">
    <citation type="submission" date="2021-05" db="EMBL/GenBank/DDBJ databases">
        <authorList>
            <person name="Alioto T."/>
            <person name="Alioto T."/>
            <person name="Gomez Garrido J."/>
        </authorList>
    </citation>
    <scope>NUCLEOTIDE SEQUENCE</scope>
</reference>
<dbReference type="AlphaFoldDB" id="A0A8D8EXC1"/>
<proteinExistence type="predicted"/>
<name>A0A8D8EXC1_CULPI</name>
<protein>
    <submittedName>
        <fullName evidence="1">(northern house mosquito) hypothetical protein</fullName>
    </submittedName>
</protein>